<dbReference type="SUPFAM" id="SSF53474">
    <property type="entry name" value="alpha/beta-Hydrolases"/>
    <property type="match status" value="1"/>
</dbReference>
<dbReference type="InParanoid" id="B0WBT8"/>
<dbReference type="PANTHER" id="PTHR43142">
    <property type="entry name" value="CARBOXYLIC ESTER HYDROLASE"/>
    <property type="match status" value="1"/>
</dbReference>
<dbReference type="KEGG" id="cqu:CpipJ_CPIJ004637"/>
<dbReference type="eggNOG" id="KOG1516">
    <property type="taxonomic scope" value="Eukaryota"/>
</dbReference>
<dbReference type="VEuPathDB" id="VectorBase:CPIJ004637"/>
<keyword evidence="1" id="KW-0325">Glycoprotein</keyword>
<organism>
    <name type="scientific">Culex quinquefasciatus</name>
    <name type="common">Southern house mosquito</name>
    <name type="synonym">Culex pungens</name>
    <dbReference type="NCBI Taxonomy" id="7176"/>
    <lineage>
        <taxon>Eukaryota</taxon>
        <taxon>Metazoa</taxon>
        <taxon>Ecdysozoa</taxon>
        <taxon>Arthropoda</taxon>
        <taxon>Hexapoda</taxon>
        <taxon>Insecta</taxon>
        <taxon>Pterygota</taxon>
        <taxon>Neoptera</taxon>
        <taxon>Endopterygota</taxon>
        <taxon>Diptera</taxon>
        <taxon>Nematocera</taxon>
        <taxon>Culicoidea</taxon>
        <taxon>Culicidae</taxon>
        <taxon>Culicinae</taxon>
        <taxon>Culicini</taxon>
        <taxon>Culex</taxon>
        <taxon>Culex</taxon>
    </lineage>
</organism>
<dbReference type="HOGENOM" id="CLU_006586_13_2_1"/>
<dbReference type="OMA" id="PEHNCRD"/>
<dbReference type="Pfam" id="PF00135">
    <property type="entry name" value="COesterase"/>
    <property type="match status" value="1"/>
</dbReference>
<dbReference type="ESTHER" id="culqu-b0wbt8">
    <property type="family name" value="Carb_B_Arthropoda"/>
</dbReference>
<evidence type="ECO:0000313" key="3">
    <source>
        <dbReference type="EMBL" id="EDS42868.1"/>
    </source>
</evidence>
<evidence type="ECO:0000313" key="4">
    <source>
        <dbReference type="EnsemblMetazoa" id="CPIJ004637-PA"/>
    </source>
</evidence>
<dbReference type="Proteomes" id="UP000002320">
    <property type="component" value="Unassembled WGS sequence"/>
</dbReference>
<accession>B0WBT8</accession>
<dbReference type="EnsemblMetazoa" id="CPIJ004637-RA">
    <property type="protein sequence ID" value="CPIJ004637-PA"/>
    <property type="gene ID" value="CPIJ004637"/>
</dbReference>
<dbReference type="Gene3D" id="3.40.50.1820">
    <property type="entry name" value="alpha/beta hydrolase"/>
    <property type="match status" value="1"/>
</dbReference>
<dbReference type="AlphaFoldDB" id="B0WBT8"/>
<sequence length="579" mass="63929">MSKISGLVLRGVVHHRNSAVIAARMFSSESPIVDLPGLGSLKGSTTTGAWSGTKILQFLNVRYGEPANGTARFKPTIPAKPWTGVLDVSSPKLGSPVYHDMKHYSPEQLSGNLEDCINLCVYTKDTTAKKPVIVYIHGGMFYDGAASHYPPNYLMEKDVVLVVPQYRLGPLGFLSTKTKTIPGNAGIHDVIMAFEWVQKYIEHFGGDPNQVTAMTQSSGASMVSSMLYSPAIDTEKLFHKLILQSGCCFSSWTYDPHPDENARDMAELAGCSPKASMEEVERFLLELDVRELMRAFSKHYRIMIAKTGVNEVGGCRLTVGCPHGLYPTNPYFAMRRGKARKNLPMLIGTVKHDGTFALLDSFLFLKAKKLLGSKDVNSYSMIDELNQIMGMDDPTCVGRSLQTALFYKQEDLASGDLLRLIPSMSDHAATCLLKGPVLKQAQLNALHQPNQTFLYSFDYTGEHTRFGFGVDTDQFPFSGGVHHSDDLQYLFPYPKAAAQLNERDTVIAKRMVDLWTSFAISGVPQAEQVPEWPAMSAVCGPYLRINEECTVGQNYVEQFTATMDDPTAIAKKPKKAAKM</sequence>
<gene>
    <name evidence="4" type="primary">6036079</name>
    <name evidence="3" type="ORF">CpipJ_CPIJ004637</name>
</gene>
<dbReference type="InterPro" id="IPR002018">
    <property type="entry name" value="CarbesteraseB"/>
</dbReference>
<evidence type="ECO:0000256" key="1">
    <source>
        <dbReference type="ARBA" id="ARBA00023180"/>
    </source>
</evidence>
<feature type="domain" description="Carboxylesterase type B" evidence="2">
    <location>
        <begin position="30"/>
        <end position="558"/>
    </location>
</feature>
<proteinExistence type="predicted"/>
<dbReference type="PANTHER" id="PTHR43142:SF12">
    <property type="entry name" value="CARBOXYLESTERASE TYPE B DOMAIN-CONTAINING PROTEIN-RELATED"/>
    <property type="match status" value="1"/>
</dbReference>
<keyword evidence="5" id="KW-1185">Reference proteome</keyword>
<name>B0WBT8_CULQU</name>
<protein>
    <submittedName>
        <fullName evidence="3">Glutactin</fullName>
    </submittedName>
</protein>
<evidence type="ECO:0000259" key="2">
    <source>
        <dbReference type="Pfam" id="PF00135"/>
    </source>
</evidence>
<evidence type="ECO:0000313" key="5">
    <source>
        <dbReference type="Proteomes" id="UP000002320"/>
    </source>
</evidence>
<reference evidence="3" key="1">
    <citation type="submission" date="2007-03" db="EMBL/GenBank/DDBJ databases">
        <title>Annotation of Culex pipiens quinquefasciatus.</title>
        <authorList>
            <consortium name="The Broad Institute Genome Sequencing Platform"/>
            <person name="Atkinson P.W."/>
            <person name="Hemingway J."/>
            <person name="Christensen B.M."/>
            <person name="Higgs S."/>
            <person name="Kodira C."/>
            <person name="Hannick L."/>
            <person name="Megy K."/>
            <person name="O'Leary S."/>
            <person name="Pearson M."/>
            <person name="Haas B.J."/>
            <person name="Mauceli E."/>
            <person name="Wortman J.R."/>
            <person name="Lee N.H."/>
            <person name="Guigo R."/>
            <person name="Stanke M."/>
            <person name="Alvarado L."/>
            <person name="Amedeo P."/>
            <person name="Antoine C.H."/>
            <person name="Arensburger P."/>
            <person name="Bidwell S.L."/>
            <person name="Crawford M."/>
            <person name="Camaro F."/>
            <person name="Devon K."/>
            <person name="Engels R."/>
            <person name="Hammond M."/>
            <person name="Howarth C."/>
            <person name="Koehrsen M."/>
            <person name="Lawson D."/>
            <person name="Montgomery P."/>
            <person name="Nene V."/>
            <person name="Nusbaum C."/>
            <person name="Puiu D."/>
            <person name="Romero-Severson J."/>
            <person name="Severson D.W."/>
            <person name="Shumway M."/>
            <person name="Sisk P."/>
            <person name="Stolte C."/>
            <person name="Zeng Q."/>
            <person name="Eisenstadt E."/>
            <person name="Fraser-Liggett C."/>
            <person name="Strausberg R."/>
            <person name="Galagan J."/>
            <person name="Birren B."/>
            <person name="Collins F.H."/>
        </authorList>
    </citation>
    <scope>NUCLEOTIDE SEQUENCE [LARGE SCALE GENOMIC DNA]</scope>
    <source>
        <strain evidence="3">JHB</strain>
    </source>
</reference>
<dbReference type="InterPro" id="IPR029058">
    <property type="entry name" value="AB_hydrolase_fold"/>
</dbReference>
<dbReference type="OrthoDB" id="3200163at2759"/>
<reference evidence="4" key="2">
    <citation type="submission" date="2020-05" db="UniProtKB">
        <authorList>
            <consortium name="EnsemblMetazoa"/>
        </authorList>
    </citation>
    <scope>IDENTIFICATION</scope>
    <source>
        <strain evidence="4">JHB</strain>
    </source>
</reference>
<dbReference type="VEuPathDB" id="VectorBase:CQUJHB017854"/>
<dbReference type="EMBL" id="DS231882">
    <property type="protein sequence ID" value="EDS42868.1"/>
    <property type="molecule type" value="Genomic_DNA"/>
</dbReference>